<keyword evidence="8" id="KW-1185">Reference proteome</keyword>
<dbReference type="Proteomes" id="UP000192042">
    <property type="component" value="Chromosome I"/>
</dbReference>
<dbReference type="PANTHER" id="PTHR30097:SF4">
    <property type="entry name" value="SLR6042 PROTEIN"/>
    <property type="match status" value="1"/>
</dbReference>
<protein>
    <submittedName>
        <fullName evidence="7">Putative Acriflavine resistance protein A</fullName>
    </submittedName>
</protein>
<dbReference type="GO" id="GO:0060003">
    <property type="term" value="P:copper ion export"/>
    <property type="evidence" value="ECO:0007669"/>
    <property type="project" value="TreeGrafter"/>
</dbReference>
<dbReference type="InterPro" id="IPR058792">
    <property type="entry name" value="Beta-barrel_RND_2"/>
</dbReference>
<evidence type="ECO:0000256" key="1">
    <source>
        <dbReference type="ARBA" id="ARBA00009477"/>
    </source>
</evidence>
<dbReference type="STRING" id="1325564.NSJP_3089"/>
<dbReference type="InterPro" id="IPR058647">
    <property type="entry name" value="BSH_CzcB-like"/>
</dbReference>
<reference evidence="7 8" key="1">
    <citation type="submission" date="2017-03" db="EMBL/GenBank/DDBJ databases">
        <authorList>
            <person name="Afonso C.L."/>
            <person name="Miller P.J."/>
            <person name="Scott M.A."/>
            <person name="Spackman E."/>
            <person name="Goraichik I."/>
            <person name="Dimitrov K.M."/>
            <person name="Suarez D.L."/>
            <person name="Swayne D.E."/>
        </authorList>
    </citation>
    <scope>NUCLEOTIDE SEQUENCE [LARGE SCALE GENOMIC DNA]</scope>
    <source>
        <strain evidence="7">Genome sequencing of Nitrospira japonica strain NJ11</strain>
    </source>
</reference>
<keyword evidence="2" id="KW-0813">Transport</keyword>
<dbReference type="GO" id="GO:0015679">
    <property type="term" value="P:plasma membrane copper ion transport"/>
    <property type="evidence" value="ECO:0007669"/>
    <property type="project" value="TreeGrafter"/>
</dbReference>
<evidence type="ECO:0000259" key="5">
    <source>
        <dbReference type="Pfam" id="PF25967"/>
    </source>
</evidence>
<evidence type="ECO:0000313" key="8">
    <source>
        <dbReference type="Proteomes" id="UP000192042"/>
    </source>
</evidence>
<feature type="domain" description="CusB-like beta-barrel" evidence="4">
    <location>
        <begin position="250"/>
        <end position="321"/>
    </location>
</feature>
<dbReference type="SUPFAM" id="SSF111369">
    <property type="entry name" value="HlyD-like secretion proteins"/>
    <property type="match status" value="1"/>
</dbReference>
<feature type="domain" description="Multidrug resistance protein MdtA-like C-terminal permuted SH3" evidence="5">
    <location>
        <begin position="330"/>
        <end position="387"/>
    </location>
</feature>
<dbReference type="RefSeq" id="WP_231989387.1">
    <property type="nucleotide sequence ID" value="NZ_LT828648.1"/>
</dbReference>
<dbReference type="Pfam" id="PF25967">
    <property type="entry name" value="RND-MFP_C"/>
    <property type="match status" value="1"/>
</dbReference>
<dbReference type="InterPro" id="IPR058627">
    <property type="entry name" value="MdtA-like_C"/>
</dbReference>
<dbReference type="Pfam" id="PF25973">
    <property type="entry name" value="BSH_CzcB"/>
    <property type="match status" value="1"/>
</dbReference>
<dbReference type="EMBL" id="LT828648">
    <property type="protein sequence ID" value="SLM49256.1"/>
    <property type="molecule type" value="Genomic_DNA"/>
</dbReference>
<dbReference type="InterPro" id="IPR006143">
    <property type="entry name" value="RND_pump_MFP"/>
</dbReference>
<dbReference type="FunFam" id="2.40.30.170:FF:000010">
    <property type="entry name" value="Efflux RND transporter periplasmic adaptor subunit"/>
    <property type="match status" value="1"/>
</dbReference>
<evidence type="ECO:0000256" key="3">
    <source>
        <dbReference type="SAM" id="Phobius"/>
    </source>
</evidence>
<evidence type="ECO:0000259" key="6">
    <source>
        <dbReference type="Pfam" id="PF25973"/>
    </source>
</evidence>
<feature type="transmembrane region" description="Helical" evidence="3">
    <location>
        <begin position="17"/>
        <end position="35"/>
    </location>
</feature>
<dbReference type="Gene3D" id="2.40.420.20">
    <property type="match status" value="1"/>
</dbReference>
<keyword evidence="3" id="KW-1133">Transmembrane helix</keyword>
<evidence type="ECO:0000259" key="4">
    <source>
        <dbReference type="Pfam" id="PF25954"/>
    </source>
</evidence>
<dbReference type="KEGG" id="nja:NSJP_3089"/>
<dbReference type="PANTHER" id="PTHR30097">
    <property type="entry name" value="CATION EFFLUX SYSTEM PROTEIN CUSB"/>
    <property type="match status" value="1"/>
</dbReference>
<keyword evidence="3" id="KW-0812">Transmembrane</keyword>
<dbReference type="Gene3D" id="1.10.287.470">
    <property type="entry name" value="Helix hairpin bin"/>
    <property type="match status" value="1"/>
</dbReference>
<dbReference type="GO" id="GO:0030313">
    <property type="term" value="C:cell envelope"/>
    <property type="evidence" value="ECO:0007669"/>
    <property type="project" value="TreeGrafter"/>
</dbReference>
<dbReference type="Gene3D" id="2.40.50.100">
    <property type="match status" value="1"/>
</dbReference>
<feature type="domain" description="CzcB-like barrel-sandwich hybrid" evidence="6">
    <location>
        <begin position="93"/>
        <end position="244"/>
    </location>
</feature>
<dbReference type="GO" id="GO:0016020">
    <property type="term" value="C:membrane"/>
    <property type="evidence" value="ECO:0007669"/>
    <property type="project" value="InterPro"/>
</dbReference>
<sequence length="397" mass="43118">MNIGTGDAPEGDDNRHAAAGSLLIFSVCAALLFLISCGRADQPPHSNAAIPPKAAPHPTDLGPRVEIGTVEMGSGEHDLTLSGKVAYGEDRYSRISSPLQGRVVEVRAHLGDRVKAGDIVLVVDSPDIAQAYSEYVKEDSDLQYAVRAHELAKDLYENKALPLKDLKQAENELVKARAEFRRAKERLLSLRIPQEELNKPVDKQTITSRFEMKSPLTGIVVERAVTPGQSVGGDPSQILFTVADLAMLQVVADVYERDLALVKEGQYAKVMVEAYPGVAFPATVAAIGDVVDPTTRTIKLRAWVNNQENKLKPEMFARLVLRVGGTTPLLTIPREAVLEAEGKQFVYLVEGENQYVKREVTVTPISSDQVRVVEGLASGQRIVIKGAVLIKGQEAKG</sequence>
<name>A0A1W1I8C7_9BACT</name>
<evidence type="ECO:0000256" key="2">
    <source>
        <dbReference type="ARBA" id="ARBA00022448"/>
    </source>
</evidence>
<accession>A0A1W1I8C7</accession>
<dbReference type="GO" id="GO:0022857">
    <property type="term" value="F:transmembrane transporter activity"/>
    <property type="evidence" value="ECO:0007669"/>
    <property type="project" value="InterPro"/>
</dbReference>
<gene>
    <name evidence="7" type="ORF">NSJP_3089</name>
</gene>
<dbReference type="Pfam" id="PF25954">
    <property type="entry name" value="Beta-barrel_RND_2"/>
    <property type="match status" value="1"/>
</dbReference>
<dbReference type="Gene3D" id="2.40.30.170">
    <property type="match status" value="1"/>
</dbReference>
<evidence type="ECO:0000313" key="7">
    <source>
        <dbReference type="EMBL" id="SLM49256.1"/>
    </source>
</evidence>
<dbReference type="AlphaFoldDB" id="A0A1W1I8C7"/>
<organism evidence="7 8">
    <name type="scientific">Nitrospira japonica</name>
    <dbReference type="NCBI Taxonomy" id="1325564"/>
    <lineage>
        <taxon>Bacteria</taxon>
        <taxon>Pseudomonadati</taxon>
        <taxon>Nitrospirota</taxon>
        <taxon>Nitrospiria</taxon>
        <taxon>Nitrospirales</taxon>
        <taxon>Nitrospiraceae</taxon>
        <taxon>Nitrospira</taxon>
    </lineage>
</organism>
<keyword evidence="3" id="KW-0472">Membrane</keyword>
<proteinExistence type="inferred from homology"/>
<dbReference type="NCBIfam" id="TIGR01730">
    <property type="entry name" value="RND_mfp"/>
    <property type="match status" value="1"/>
</dbReference>
<comment type="similarity">
    <text evidence="1">Belongs to the membrane fusion protein (MFP) (TC 8.A.1) family.</text>
</comment>
<dbReference type="InterPro" id="IPR051909">
    <property type="entry name" value="MFP_Cation_Efflux"/>
</dbReference>